<keyword evidence="6" id="KW-1185">Reference proteome</keyword>
<dbReference type="InterPro" id="IPR001753">
    <property type="entry name" value="Enoyl-CoA_hydra/iso"/>
</dbReference>
<accession>A0A1Y2HBA1</accession>
<sequence>MALGNQPGGRRSENHGCRRHGCRTLLLVGQRARHAHARGLRGHPAHPPGHPKQQGHQDSRSPIPRVEGQQGTADLELIDRGKVTRELVSSLIHFPKLLVAGVNGPAIGFACTTLALFDFVFAAKDQAWFHTPFMQWGFCAEGCSSVTFPRIFGPGWRTRCWYYLGQKYSAEELLPSGFITELLPADTFQRDVINRTVAMAKQLPPQSFATTKRLVHFDAHALDEANYREMNALIERMSSEECEQRIAAFFAKKAKNKAAKAKL</sequence>
<dbReference type="GO" id="GO:0005777">
    <property type="term" value="C:peroxisome"/>
    <property type="evidence" value="ECO:0007669"/>
    <property type="project" value="UniProtKB-SubCell"/>
</dbReference>
<proteinExistence type="predicted"/>
<gene>
    <name evidence="5" type="ORF">BCR44DRAFT_1259156</name>
</gene>
<organism evidence="5 6">
    <name type="scientific">Catenaria anguillulae PL171</name>
    <dbReference type="NCBI Taxonomy" id="765915"/>
    <lineage>
        <taxon>Eukaryota</taxon>
        <taxon>Fungi</taxon>
        <taxon>Fungi incertae sedis</taxon>
        <taxon>Blastocladiomycota</taxon>
        <taxon>Blastocladiomycetes</taxon>
        <taxon>Blastocladiales</taxon>
        <taxon>Catenariaceae</taxon>
        <taxon>Catenaria</taxon>
    </lineage>
</organism>
<dbReference type="CDD" id="cd06558">
    <property type="entry name" value="crotonase-like"/>
    <property type="match status" value="1"/>
</dbReference>
<evidence type="ECO:0000313" key="5">
    <source>
        <dbReference type="EMBL" id="ORZ31866.1"/>
    </source>
</evidence>
<keyword evidence="2" id="KW-0576">Peroxisome</keyword>
<dbReference type="PANTHER" id="PTHR43684:SF1">
    <property type="entry name" value="ENOYL-COA DELTA ISOMERASE 2"/>
    <property type="match status" value="1"/>
</dbReference>
<dbReference type="Gene3D" id="1.10.12.10">
    <property type="entry name" value="Lyase 2-enoyl-coa Hydratase, Chain A, domain 2"/>
    <property type="match status" value="1"/>
</dbReference>
<evidence type="ECO:0000313" key="6">
    <source>
        <dbReference type="Proteomes" id="UP000193411"/>
    </source>
</evidence>
<evidence type="ECO:0000256" key="1">
    <source>
        <dbReference type="ARBA" id="ARBA00004275"/>
    </source>
</evidence>
<evidence type="ECO:0000256" key="4">
    <source>
        <dbReference type="SAM" id="MobiDB-lite"/>
    </source>
</evidence>
<dbReference type="InterPro" id="IPR051053">
    <property type="entry name" value="ECH/Chromodomain_protein"/>
</dbReference>
<keyword evidence="3" id="KW-0413">Isomerase</keyword>
<protein>
    <submittedName>
        <fullName evidence="5">ClpP/crotonase-like domain-containing protein</fullName>
    </submittedName>
</protein>
<dbReference type="Gene3D" id="3.90.226.10">
    <property type="entry name" value="2-enoyl-CoA Hydratase, Chain A, domain 1"/>
    <property type="match status" value="1"/>
</dbReference>
<dbReference type="OrthoDB" id="448450at2759"/>
<dbReference type="InterPro" id="IPR014748">
    <property type="entry name" value="Enoyl-CoA_hydra_C"/>
</dbReference>
<dbReference type="Pfam" id="PF00378">
    <property type="entry name" value="ECH_1"/>
    <property type="match status" value="1"/>
</dbReference>
<dbReference type="STRING" id="765915.A0A1Y2HBA1"/>
<dbReference type="SUPFAM" id="SSF52096">
    <property type="entry name" value="ClpP/crotonase"/>
    <property type="match status" value="1"/>
</dbReference>
<comment type="subcellular location">
    <subcellularLocation>
        <location evidence="1">Peroxisome</location>
    </subcellularLocation>
</comment>
<dbReference type="AlphaFoldDB" id="A0A1Y2HBA1"/>
<reference evidence="5 6" key="1">
    <citation type="submission" date="2016-07" db="EMBL/GenBank/DDBJ databases">
        <title>Pervasive Adenine N6-methylation of Active Genes in Fungi.</title>
        <authorList>
            <consortium name="DOE Joint Genome Institute"/>
            <person name="Mondo S.J."/>
            <person name="Dannebaum R.O."/>
            <person name="Kuo R.C."/>
            <person name="Labutti K."/>
            <person name="Haridas S."/>
            <person name="Kuo A."/>
            <person name="Salamov A."/>
            <person name="Ahrendt S.R."/>
            <person name="Lipzen A."/>
            <person name="Sullivan W."/>
            <person name="Andreopoulos W.B."/>
            <person name="Clum A."/>
            <person name="Lindquist E."/>
            <person name="Daum C."/>
            <person name="Ramamoorthy G.K."/>
            <person name="Gryganskyi A."/>
            <person name="Culley D."/>
            <person name="Magnuson J.K."/>
            <person name="James T.Y."/>
            <person name="O'Malley M.A."/>
            <person name="Stajich J.E."/>
            <person name="Spatafora J.W."/>
            <person name="Visel A."/>
            <person name="Grigoriev I.V."/>
        </authorList>
    </citation>
    <scope>NUCLEOTIDE SEQUENCE [LARGE SCALE GENOMIC DNA]</scope>
    <source>
        <strain evidence="5 6">PL171</strain>
    </source>
</reference>
<name>A0A1Y2HBA1_9FUNG</name>
<feature type="region of interest" description="Disordered" evidence="4">
    <location>
        <begin position="36"/>
        <end position="71"/>
    </location>
</feature>
<dbReference type="PANTHER" id="PTHR43684">
    <property type="match status" value="1"/>
</dbReference>
<evidence type="ECO:0000256" key="3">
    <source>
        <dbReference type="ARBA" id="ARBA00023235"/>
    </source>
</evidence>
<dbReference type="Proteomes" id="UP000193411">
    <property type="component" value="Unassembled WGS sequence"/>
</dbReference>
<dbReference type="InterPro" id="IPR029045">
    <property type="entry name" value="ClpP/crotonase-like_dom_sf"/>
</dbReference>
<comment type="caution">
    <text evidence="5">The sequence shown here is derived from an EMBL/GenBank/DDBJ whole genome shotgun (WGS) entry which is preliminary data.</text>
</comment>
<dbReference type="EMBL" id="MCFL01000054">
    <property type="protein sequence ID" value="ORZ31866.1"/>
    <property type="molecule type" value="Genomic_DNA"/>
</dbReference>
<evidence type="ECO:0000256" key="2">
    <source>
        <dbReference type="ARBA" id="ARBA00023140"/>
    </source>
</evidence>
<dbReference type="GO" id="GO:0004165">
    <property type="term" value="F:delta(3)-delta(2)-enoyl-CoA isomerase activity"/>
    <property type="evidence" value="ECO:0007669"/>
    <property type="project" value="UniProtKB-ARBA"/>
</dbReference>